<feature type="transmembrane region" description="Helical" evidence="7">
    <location>
        <begin position="296"/>
        <end position="314"/>
    </location>
</feature>
<dbReference type="InterPro" id="IPR020846">
    <property type="entry name" value="MFS_dom"/>
</dbReference>
<dbReference type="RefSeq" id="WP_205143995.1">
    <property type="nucleotide sequence ID" value="NZ_JAFBDN010000016.1"/>
</dbReference>
<feature type="transmembrane region" description="Helical" evidence="7">
    <location>
        <begin position="326"/>
        <end position="344"/>
    </location>
</feature>
<evidence type="ECO:0000256" key="1">
    <source>
        <dbReference type="ARBA" id="ARBA00004651"/>
    </source>
</evidence>
<feature type="transmembrane region" description="Helical" evidence="7">
    <location>
        <begin position="262"/>
        <end position="284"/>
    </location>
</feature>
<dbReference type="PROSITE" id="PS50850">
    <property type="entry name" value="MFS"/>
    <property type="match status" value="1"/>
</dbReference>
<feature type="transmembrane region" description="Helical" evidence="7">
    <location>
        <begin position="72"/>
        <end position="92"/>
    </location>
</feature>
<proteinExistence type="predicted"/>
<dbReference type="EMBL" id="JAGMVS010000076">
    <property type="protein sequence ID" value="MCM2438088.1"/>
    <property type="molecule type" value="Genomic_DNA"/>
</dbReference>
<evidence type="ECO:0000256" key="3">
    <source>
        <dbReference type="ARBA" id="ARBA00022475"/>
    </source>
</evidence>
<feature type="transmembrane region" description="Helical" evidence="7">
    <location>
        <begin position="422"/>
        <end position="440"/>
    </location>
</feature>
<feature type="transmembrane region" description="Helical" evidence="7">
    <location>
        <begin position="194"/>
        <end position="214"/>
    </location>
</feature>
<evidence type="ECO:0000256" key="7">
    <source>
        <dbReference type="SAM" id="Phobius"/>
    </source>
</evidence>
<dbReference type="PANTHER" id="PTHR42718:SF46">
    <property type="entry name" value="BLR6921 PROTEIN"/>
    <property type="match status" value="1"/>
</dbReference>
<organism evidence="9 10">
    <name type="scientific">Periweissella beninensis</name>
    <dbReference type="NCBI Taxonomy" id="504936"/>
    <lineage>
        <taxon>Bacteria</taxon>
        <taxon>Bacillati</taxon>
        <taxon>Bacillota</taxon>
        <taxon>Bacilli</taxon>
        <taxon>Lactobacillales</taxon>
        <taxon>Lactobacillaceae</taxon>
        <taxon>Periweissella</taxon>
    </lineage>
</organism>
<feature type="transmembrane region" description="Helical" evidence="7">
    <location>
        <begin position="98"/>
        <end position="119"/>
    </location>
</feature>
<feature type="domain" description="Major facilitator superfamily (MFS) profile" evidence="8">
    <location>
        <begin position="7"/>
        <end position="444"/>
    </location>
</feature>
<feature type="transmembrane region" description="Helical" evidence="7">
    <location>
        <begin position="7"/>
        <end position="25"/>
    </location>
</feature>
<keyword evidence="10" id="KW-1185">Reference proteome</keyword>
<keyword evidence="5 7" id="KW-1133">Transmembrane helix</keyword>
<keyword evidence="6 7" id="KW-0472">Membrane</keyword>
<dbReference type="Gene3D" id="1.20.1250.20">
    <property type="entry name" value="MFS general substrate transporter like domains"/>
    <property type="match status" value="1"/>
</dbReference>
<feature type="transmembrane region" description="Helical" evidence="7">
    <location>
        <begin position="131"/>
        <end position="153"/>
    </location>
</feature>
<comment type="subcellular location">
    <subcellularLocation>
        <location evidence="1">Cell membrane</location>
        <topology evidence="1">Multi-pass membrane protein</topology>
    </subcellularLocation>
</comment>
<feature type="transmembrane region" description="Helical" evidence="7">
    <location>
        <begin position="159"/>
        <end position="182"/>
    </location>
</feature>
<name>A0ABT0VJT1_9LACO</name>
<evidence type="ECO:0000256" key="4">
    <source>
        <dbReference type="ARBA" id="ARBA00022692"/>
    </source>
</evidence>
<dbReference type="Gene3D" id="1.20.1720.10">
    <property type="entry name" value="Multidrug resistance protein D"/>
    <property type="match status" value="1"/>
</dbReference>
<feature type="transmembrane region" description="Helical" evidence="7">
    <location>
        <begin position="392"/>
        <end position="416"/>
    </location>
</feature>
<comment type="caution">
    <text evidence="9">The sequence shown here is derived from an EMBL/GenBank/DDBJ whole genome shotgun (WGS) entry which is preliminary data.</text>
</comment>
<evidence type="ECO:0000313" key="10">
    <source>
        <dbReference type="Proteomes" id="UP001057481"/>
    </source>
</evidence>
<dbReference type="Proteomes" id="UP001057481">
    <property type="component" value="Unassembled WGS sequence"/>
</dbReference>
<feature type="transmembrane region" description="Helical" evidence="7">
    <location>
        <begin position="220"/>
        <end position="242"/>
    </location>
</feature>
<evidence type="ECO:0000313" key="9">
    <source>
        <dbReference type="EMBL" id="MCM2438088.1"/>
    </source>
</evidence>
<dbReference type="InterPro" id="IPR036259">
    <property type="entry name" value="MFS_trans_sf"/>
</dbReference>
<evidence type="ECO:0000256" key="5">
    <source>
        <dbReference type="ARBA" id="ARBA00022989"/>
    </source>
</evidence>
<dbReference type="SUPFAM" id="SSF103473">
    <property type="entry name" value="MFS general substrate transporter"/>
    <property type="match status" value="1"/>
</dbReference>
<protein>
    <submittedName>
        <fullName evidence="9">MFS transporter</fullName>
    </submittedName>
</protein>
<evidence type="ECO:0000256" key="6">
    <source>
        <dbReference type="ARBA" id="ARBA00023136"/>
    </source>
</evidence>
<keyword evidence="4 7" id="KW-0812">Transmembrane</keyword>
<gene>
    <name evidence="9" type="ORF">KAK10_09275</name>
</gene>
<sequence>MEKQVKVALIMAASLFMEFMDGTIVTTALPDIGKELKVSASSGSLLISTYLITVAIFIPLSGWLAKKYGKKRIWLIAVLIFTISSLGSALAFNFEFLVAMRIIQGFAGSLMTPTARLIVLEKAPADQLLKLISYLVWPALTAPAIAPLLGGIIVTHLSWHWIFLINLPIGCIIFILGYHWLVNDKQNANISFDWLGFINLAVASAILLIGTELITYNTRLLGWSVMLIIISLILAIGCFYYLKTTVAPLFSLNALKIPSFRIFQTGGSLFWISVGALPYTLTILLQTIFGWSADRAGFYVVFIFIGNISIKPFTNQIIKRLKFRGALVSAFILVMVSSVGLAFINKNVSIWWLISLAVISGIGRSLALTTYNGLSFSEVPTLERNSANTLNAVTQSLAQGMGVSVITMVVYLVHYFGYSMQVAYSAGFIFLAILIIFPLLEVLQLDKNIGSNALK</sequence>
<feature type="transmembrane region" description="Helical" evidence="7">
    <location>
        <begin position="350"/>
        <end position="371"/>
    </location>
</feature>
<feature type="transmembrane region" description="Helical" evidence="7">
    <location>
        <begin position="45"/>
        <end position="65"/>
    </location>
</feature>
<reference evidence="9" key="1">
    <citation type="submission" date="2021-04" db="EMBL/GenBank/DDBJ databases">
        <title>Taxonomic assessment of Weissella genus.</title>
        <authorList>
            <person name="Fanelli F."/>
            <person name="Chieffi D."/>
            <person name="Dell'Aquila A."/>
            <person name="Gyu-Sung C."/>
            <person name="Franz C.M.A.P."/>
            <person name="Fusco V."/>
        </authorList>
    </citation>
    <scope>NUCLEOTIDE SEQUENCE</scope>
    <source>
        <strain evidence="9">LMG 25373</strain>
    </source>
</reference>
<evidence type="ECO:0000256" key="2">
    <source>
        <dbReference type="ARBA" id="ARBA00022448"/>
    </source>
</evidence>
<accession>A0ABT0VJT1</accession>
<evidence type="ECO:0000259" key="8">
    <source>
        <dbReference type="PROSITE" id="PS50850"/>
    </source>
</evidence>
<dbReference type="Pfam" id="PF07690">
    <property type="entry name" value="MFS_1"/>
    <property type="match status" value="1"/>
</dbReference>
<keyword evidence="2" id="KW-0813">Transport</keyword>
<dbReference type="PANTHER" id="PTHR42718">
    <property type="entry name" value="MAJOR FACILITATOR SUPERFAMILY MULTIDRUG TRANSPORTER MFSC"/>
    <property type="match status" value="1"/>
</dbReference>
<dbReference type="InterPro" id="IPR011701">
    <property type="entry name" value="MFS"/>
</dbReference>
<keyword evidence="3" id="KW-1003">Cell membrane</keyword>